<dbReference type="InterPro" id="IPR017871">
    <property type="entry name" value="ABC_transporter-like_CS"/>
</dbReference>
<dbReference type="PANTHER" id="PTHR24220">
    <property type="entry name" value="IMPORT ATP-BINDING PROTEIN"/>
    <property type="match status" value="1"/>
</dbReference>
<dbReference type="GO" id="GO:0005524">
    <property type="term" value="F:ATP binding"/>
    <property type="evidence" value="ECO:0007669"/>
    <property type="project" value="UniProtKB-KW"/>
</dbReference>
<sequence length="213" mass="22089">MKSISLAAVTVGYGDGPPVLREVSMTAPPGQLTALTGPSGAGKTTALRTMAGLLRPTTGEVLMAGQSRRAAPDAGRVAFIPQGNGLATVLTVEENLLVALAAANVEPAARSAAATALDRLGLRDQRDQLLEELSGGQQQRAAVARGLVLAADVVLADEVTSELDEPNRERVLSLLRSEAERGAAVVLATHDPAASEVCDAEVRLRDGRVEQLR</sequence>
<evidence type="ECO:0000313" key="5">
    <source>
        <dbReference type="Proteomes" id="UP000662857"/>
    </source>
</evidence>
<dbReference type="EMBL" id="CP070499">
    <property type="protein sequence ID" value="QSB16263.1"/>
    <property type="molecule type" value="Genomic_DNA"/>
</dbReference>
<organism evidence="4 5">
    <name type="scientific">Natronosporangium hydrolyticum</name>
    <dbReference type="NCBI Taxonomy" id="2811111"/>
    <lineage>
        <taxon>Bacteria</taxon>
        <taxon>Bacillati</taxon>
        <taxon>Actinomycetota</taxon>
        <taxon>Actinomycetes</taxon>
        <taxon>Micromonosporales</taxon>
        <taxon>Micromonosporaceae</taxon>
        <taxon>Natronosporangium</taxon>
    </lineage>
</organism>
<evidence type="ECO:0000259" key="3">
    <source>
        <dbReference type="PROSITE" id="PS50893"/>
    </source>
</evidence>
<dbReference type="GO" id="GO:0005886">
    <property type="term" value="C:plasma membrane"/>
    <property type="evidence" value="ECO:0007669"/>
    <property type="project" value="TreeGrafter"/>
</dbReference>
<dbReference type="InterPro" id="IPR015854">
    <property type="entry name" value="ABC_transpr_LolD-like"/>
</dbReference>
<dbReference type="SUPFAM" id="SSF52540">
    <property type="entry name" value="P-loop containing nucleoside triphosphate hydrolases"/>
    <property type="match status" value="1"/>
</dbReference>
<protein>
    <submittedName>
        <fullName evidence="4">ATP-binding cassette domain-containing protein</fullName>
    </submittedName>
</protein>
<feature type="domain" description="ABC transporter" evidence="3">
    <location>
        <begin position="1"/>
        <end position="212"/>
    </location>
</feature>
<dbReference type="SMART" id="SM00382">
    <property type="entry name" value="AAA"/>
    <property type="match status" value="1"/>
</dbReference>
<gene>
    <name evidence="4" type="ORF">JQS43_08205</name>
</gene>
<dbReference type="Pfam" id="PF00005">
    <property type="entry name" value="ABC_tran"/>
    <property type="match status" value="1"/>
</dbReference>
<dbReference type="RefSeq" id="WP_239678466.1">
    <property type="nucleotide sequence ID" value="NZ_CP070499.1"/>
</dbReference>
<name>A0A895YLR9_9ACTN</name>
<dbReference type="GO" id="GO:0022857">
    <property type="term" value="F:transmembrane transporter activity"/>
    <property type="evidence" value="ECO:0007669"/>
    <property type="project" value="TreeGrafter"/>
</dbReference>
<evidence type="ECO:0000313" key="4">
    <source>
        <dbReference type="EMBL" id="QSB16263.1"/>
    </source>
</evidence>
<dbReference type="PROSITE" id="PS00211">
    <property type="entry name" value="ABC_TRANSPORTER_1"/>
    <property type="match status" value="1"/>
</dbReference>
<dbReference type="Gene3D" id="3.40.50.300">
    <property type="entry name" value="P-loop containing nucleotide triphosphate hydrolases"/>
    <property type="match status" value="1"/>
</dbReference>
<dbReference type="InterPro" id="IPR027417">
    <property type="entry name" value="P-loop_NTPase"/>
</dbReference>
<evidence type="ECO:0000256" key="1">
    <source>
        <dbReference type="ARBA" id="ARBA00022741"/>
    </source>
</evidence>
<keyword evidence="2 4" id="KW-0067">ATP-binding</keyword>
<dbReference type="InterPro" id="IPR003593">
    <property type="entry name" value="AAA+_ATPase"/>
</dbReference>
<dbReference type="Proteomes" id="UP000662857">
    <property type="component" value="Chromosome"/>
</dbReference>
<dbReference type="AlphaFoldDB" id="A0A895YLR9"/>
<proteinExistence type="predicted"/>
<keyword evidence="1" id="KW-0547">Nucleotide-binding</keyword>
<accession>A0A895YLR9</accession>
<dbReference type="InterPro" id="IPR003439">
    <property type="entry name" value="ABC_transporter-like_ATP-bd"/>
</dbReference>
<evidence type="ECO:0000256" key="2">
    <source>
        <dbReference type="ARBA" id="ARBA00022840"/>
    </source>
</evidence>
<reference evidence="4" key="1">
    <citation type="submission" date="2021-02" db="EMBL/GenBank/DDBJ databases">
        <title>Natrosporangium hydrolyticum gen. nov., sp. nov, a haloalkaliphilic actinobacterium from a soda solonchak soil.</title>
        <authorList>
            <person name="Sorokin D.Y."/>
            <person name="Khijniak T.V."/>
            <person name="Zakharycheva A.P."/>
            <person name="Boueva O.V."/>
            <person name="Ariskina E.V."/>
            <person name="Hahnke R.L."/>
            <person name="Bunk B."/>
            <person name="Sproer C."/>
            <person name="Schumann P."/>
            <person name="Evtushenko L.I."/>
            <person name="Kublanov I.V."/>
        </authorList>
    </citation>
    <scope>NUCLEOTIDE SEQUENCE</scope>
    <source>
        <strain evidence="4">DSM 106523</strain>
    </source>
</reference>
<dbReference type="KEGG" id="nhy:JQS43_08205"/>
<keyword evidence="5" id="KW-1185">Reference proteome</keyword>
<dbReference type="GO" id="GO:0016887">
    <property type="term" value="F:ATP hydrolysis activity"/>
    <property type="evidence" value="ECO:0007669"/>
    <property type="project" value="InterPro"/>
</dbReference>
<dbReference type="PROSITE" id="PS50893">
    <property type="entry name" value="ABC_TRANSPORTER_2"/>
    <property type="match status" value="1"/>
</dbReference>